<dbReference type="Gene3D" id="1.20.59.10">
    <property type="entry name" value="Chorismate mutase"/>
    <property type="match status" value="1"/>
</dbReference>
<evidence type="ECO:0000256" key="1">
    <source>
        <dbReference type="ARBA" id="ARBA00004817"/>
    </source>
</evidence>
<dbReference type="PROSITE" id="PS51168">
    <property type="entry name" value="CHORISMATE_MUT_2"/>
    <property type="match status" value="1"/>
</dbReference>
<comment type="caution">
    <text evidence="8">The sequence shown here is derived from an EMBL/GenBank/DDBJ whole genome shotgun (WGS) entry which is preliminary data.</text>
</comment>
<evidence type="ECO:0000256" key="5">
    <source>
        <dbReference type="PIRNR" id="PIRNR026640"/>
    </source>
</evidence>
<dbReference type="InterPro" id="IPR051331">
    <property type="entry name" value="Chorismate_mutase-related"/>
</dbReference>
<organism evidence="8 9">
    <name type="scientific">Phyllobacterium phragmitis</name>
    <dbReference type="NCBI Taxonomy" id="2670329"/>
    <lineage>
        <taxon>Bacteria</taxon>
        <taxon>Pseudomonadati</taxon>
        <taxon>Pseudomonadota</taxon>
        <taxon>Alphaproteobacteria</taxon>
        <taxon>Hyphomicrobiales</taxon>
        <taxon>Phyllobacteriaceae</taxon>
        <taxon>Phyllobacterium</taxon>
    </lineage>
</organism>
<dbReference type="PANTHER" id="PTHR38041">
    <property type="entry name" value="CHORISMATE MUTASE"/>
    <property type="match status" value="1"/>
</dbReference>
<evidence type="ECO:0000313" key="8">
    <source>
        <dbReference type="EMBL" id="GAB1582418.1"/>
    </source>
</evidence>
<dbReference type="SMART" id="SM00830">
    <property type="entry name" value="CM_2"/>
    <property type="match status" value="1"/>
</dbReference>
<dbReference type="EMBL" id="BAAFZP010000001">
    <property type="protein sequence ID" value="GAB1582418.1"/>
    <property type="molecule type" value="Genomic_DNA"/>
</dbReference>
<keyword evidence="6" id="KW-0175">Coiled coil</keyword>
<feature type="domain" description="Chorismate mutase" evidence="7">
    <location>
        <begin position="1"/>
        <end position="106"/>
    </location>
</feature>
<gene>
    <name evidence="8" type="ORF">PPNSA23_23610</name>
</gene>
<evidence type="ECO:0000256" key="2">
    <source>
        <dbReference type="ARBA" id="ARBA00012404"/>
    </source>
</evidence>
<evidence type="ECO:0000259" key="7">
    <source>
        <dbReference type="PROSITE" id="PS51168"/>
    </source>
</evidence>
<dbReference type="PANTHER" id="PTHR38041:SF2">
    <property type="entry name" value="SECRETED CHORISMATE MUTASE"/>
    <property type="match status" value="1"/>
</dbReference>
<dbReference type="InterPro" id="IPR036979">
    <property type="entry name" value="CM_dom_sf"/>
</dbReference>
<dbReference type="NCBIfam" id="NF006741">
    <property type="entry name" value="PRK09269.1"/>
    <property type="match status" value="1"/>
</dbReference>
<evidence type="ECO:0000256" key="6">
    <source>
        <dbReference type="SAM" id="Coils"/>
    </source>
</evidence>
<name>A0ABQ0H0K6_9HYPH</name>
<dbReference type="Proteomes" id="UP001628091">
    <property type="component" value="Unassembled WGS sequence"/>
</dbReference>
<dbReference type="Pfam" id="PF01817">
    <property type="entry name" value="CM_2"/>
    <property type="match status" value="1"/>
</dbReference>
<comment type="function">
    <text evidence="5">Catalyzes the Claisen rearrangement of chorismate to prephenate.</text>
</comment>
<keyword evidence="4 5" id="KW-0413">Isomerase</keyword>
<dbReference type="InterPro" id="IPR036263">
    <property type="entry name" value="Chorismate_II_sf"/>
</dbReference>
<keyword evidence="3" id="KW-0732">Signal</keyword>
<sequence>MTDFTLGRLSRGLLAGALLLGSAGPAWCAGSIEPLLNFVAERNAIGDEVALSKWDSGKPVQDAAREAVVLSNVREQAPEHGLDPDDAARFFGMQIESNKLVQYQLLDQWRLSGRAPDKPRPDLTALRKRLDRLQADMLDALQASAEARKAPDCPVSTARAVKAYAQARHLDPVHRIAMVRSLGDFCR</sequence>
<evidence type="ECO:0000313" key="9">
    <source>
        <dbReference type="Proteomes" id="UP001628091"/>
    </source>
</evidence>
<dbReference type="SUPFAM" id="SSF48600">
    <property type="entry name" value="Chorismate mutase II"/>
    <property type="match status" value="1"/>
</dbReference>
<comment type="catalytic activity">
    <reaction evidence="5">
        <text>chorismate = prephenate</text>
        <dbReference type="Rhea" id="RHEA:13897"/>
        <dbReference type="ChEBI" id="CHEBI:29748"/>
        <dbReference type="ChEBI" id="CHEBI:29934"/>
        <dbReference type="EC" id="5.4.99.5"/>
    </reaction>
</comment>
<feature type="coiled-coil region" evidence="6">
    <location>
        <begin position="123"/>
        <end position="150"/>
    </location>
</feature>
<reference evidence="8 9" key="1">
    <citation type="submission" date="2024-10" db="EMBL/GenBank/DDBJ databases">
        <title>Isolation, draft genome sequencing and identification of Phyllobacterium sp. NSA23, isolated from leaf soil.</title>
        <authorList>
            <person name="Akita H."/>
        </authorList>
    </citation>
    <scope>NUCLEOTIDE SEQUENCE [LARGE SCALE GENOMIC DNA]</scope>
    <source>
        <strain evidence="8 9">NSA23</strain>
    </source>
</reference>
<dbReference type="InterPro" id="IPR008240">
    <property type="entry name" value="Chorismate_mutase_periplasmic"/>
</dbReference>
<dbReference type="RefSeq" id="WP_407865055.1">
    <property type="nucleotide sequence ID" value="NZ_BAAFZP010000001.1"/>
</dbReference>
<comment type="pathway">
    <text evidence="1 5">Metabolic intermediate biosynthesis; prephenate biosynthesis; prephenate from chorismate: step 1/1.</text>
</comment>
<dbReference type="NCBIfam" id="TIGR01806">
    <property type="entry name" value="CM_mono2"/>
    <property type="match status" value="1"/>
</dbReference>
<evidence type="ECO:0000256" key="4">
    <source>
        <dbReference type="ARBA" id="ARBA00023235"/>
    </source>
</evidence>
<proteinExistence type="predicted"/>
<dbReference type="InterPro" id="IPR002701">
    <property type="entry name" value="CM_II_prokaryot"/>
</dbReference>
<dbReference type="PIRSF" id="PIRSF026640">
    <property type="entry name" value="Peripl_chor_mut"/>
    <property type="match status" value="1"/>
</dbReference>
<keyword evidence="9" id="KW-1185">Reference proteome</keyword>
<accession>A0ABQ0H0K6</accession>
<evidence type="ECO:0000256" key="3">
    <source>
        <dbReference type="ARBA" id="ARBA00022729"/>
    </source>
</evidence>
<dbReference type="EC" id="5.4.99.5" evidence="2 5"/>
<protein>
    <recommendedName>
        <fullName evidence="2 5">Chorismate mutase</fullName>
        <ecNumber evidence="2 5">5.4.99.5</ecNumber>
    </recommendedName>
</protein>